<dbReference type="EMBL" id="BMAU01021327">
    <property type="protein sequence ID" value="GFY14154.1"/>
    <property type="molecule type" value="Genomic_DNA"/>
</dbReference>
<sequence length="136" mass="16275">MLRGRIRYYRRSTPVSHYSFISHLETHKDPVFSFGHPDCKNSPQSHIVRVYDARHDKNGVFYSAEWHDGDWSNDGIREAWLWCFIWVESLLAWLRAKRLLSDWMLGTVNIDSNWLPWGLRFRKWGGASPVRRTREK</sequence>
<dbReference type="AlphaFoldDB" id="A0A8X6VNA8"/>
<gene>
    <name evidence="1" type="ORF">TNCV_3613431</name>
</gene>
<accession>A0A8X6VNA8</accession>
<evidence type="ECO:0000313" key="1">
    <source>
        <dbReference type="EMBL" id="GFY14154.1"/>
    </source>
</evidence>
<organism evidence="1 2">
    <name type="scientific">Trichonephila clavipes</name>
    <name type="common">Golden silk orbweaver</name>
    <name type="synonym">Nephila clavipes</name>
    <dbReference type="NCBI Taxonomy" id="2585209"/>
    <lineage>
        <taxon>Eukaryota</taxon>
        <taxon>Metazoa</taxon>
        <taxon>Ecdysozoa</taxon>
        <taxon>Arthropoda</taxon>
        <taxon>Chelicerata</taxon>
        <taxon>Arachnida</taxon>
        <taxon>Araneae</taxon>
        <taxon>Araneomorphae</taxon>
        <taxon>Entelegynae</taxon>
        <taxon>Araneoidea</taxon>
        <taxon>Nephilidae</taxon>
        <taxon>Trichonephila</taxon>
    </lineage>
</organism>
<dbReference type="Proteomes" id="UP000887159">
    <property type="component" value="Unassembled WGS sequence"/>
</dbReference>
<comment type="caution">
    <text evidence="1">The sequence shown here is derived from an EMBL/GenBank/DDBJ whole genome shotgun (WGS) entry which is preliminary data.</text>
</comment>
<protein>
    <submittedName>
        <fullName evidence="1">Uncharacterized protein</fullName>
    </submittedName>
</protein>
<keyword evidence="2" id="KW-1185">Reference proteome</keyword>
<evidence type="ECO:0000313" key="2">
    <source>
        <dbReference type="Proteomes" id="UP000887159"/>
    </source>
</evidence>
<reference evidence="1" key="1">
    <citation type="submission" date="2020-08" db="EMBL/GenBank/DDBJ databases">
        <title>Multicomponent nature underlies the extraordinary mechanical properties of spider dragline silk.</title>
        <authorList>
            <person name="Kono N."/>
            <person name="Nakamura H."/>
            <person name="Mori M."/>
            <person name="Yoshida Y."/>
            <person name="Ohtoshi R."/>
            <person name="Malay A.D."/>
            <person name="Moran D.A.P."/>
            <person name="Tomita M."/>
            <person name="Numata K."/>
            <person name="Arakawa K."/>
        </authorList>
    </citation>
    <scope>NUCLEOTIDE SEQUENCE</scope>
</reference>
<proteinExistence type="predicted"/>
<name>A0A8X6VNA8_TRICX</name>